<feature type="non-terminal residue" evidence="3">
    <location>
        <position position="137"/>
    </location>
</feature>
<dbReference type="InterPro" id="IPR036291">
    <property type="entry name" value="NAD(P)-bd_dom_sf"/>
</dbReference>
<accession>X1FML9</accession>
<evidence type="ECO:0000313" key="3">
    <source>
        <dbReference type="EMBL" id="GAH46931.1"/>
    </source>
</evidence>
<name>X1FML9_9ZZZZ</name>
<protein>
    <submittedName>
        <fullName evidence="3">Uncharacterized protein</fullName>
    </submittedName>
</protein>
<dbReference type="PANTHER" id="PTHR43639:SF1">
    <property type="entry name" value="SHORT-CHAIN DEHYDROGENASE_REDUCTASE FAMILY PROTEIN"/>
    <property type="match status" value="1"/>
</dbReference>
<dbReference type="GO" id="GO:0016491">
    <property type="term" value="F:oxidoreductase activity"/>
    <property type="evidence" value="ECO:0007669"/>
    <property type="project" value="UniProtKB-KW"/>
</dbReference>
<dbReference type="EMBL" id="BARU01006360">
    <property type="protein sequence ID" value="GAH46931.1"/>
    <property type="molecule type" value="Genomic_DNA"/>
</dbReference>
<sequence length="137" mass="13954">MTKRLEGKVALVTGASKGIGAEIAARLASEGAAVAVNYSSSKQAADRVVAAIVAKGGKAVAVHGNLADARDVKNVVAETVKALGAIDILVNNAGVYEFAPLEAITPEHFHKHFDLNVLGLLLVSGEAAKHFNGKGGS</sequence>
<organism evidence="3">
    <name type="scientific">marine sediment metagenome</name>
    <dbReference type="NCBI Taxonomy" id="412755"/>
    <lineage>
        <taxon>unclassified sequences</taxon>
        <taxon>metagenomes</taxon>
        <taxon>ecological metagenomes</taxon>
    </lineage>
</organism>
<evidence type="ECO:0000256" key="1">
    <source>
        <dbReference type="ARBA" id="ARBA00006484"/>
    </source>
</evidence>
<keyword evidence="2" id="KW-0560">Oxidoreductase</keyword>
<dbReference type="PRINTS" id="PR00081">
    <property type="entry name" value="GDHRDH"/>
</dbReference>
<dbReference type="Gene3D" id="3.40.50.720">
    <property type="entry name" value="NAD(P)-binding Rossmann-like Domain"/>
    <property type="match status" value="1"/>
</dbReference>
<comment type="caution">
    <text evidence="3">The sequence shown here is derived from an EMBL/GenBank/DDBJ whole genome shotgun (WGS) entry which is preliminary data.</text>
</comment>
<dbReference type="PANTHER" id="PTHR43639">
    <property type="entry name" value="OXIDOREDUCTASE, SHORT-CHAIN DEHYDROGENASE/REDUCTASE FAMILY (AFU_ORTHOLOGUE AFUA_5G02870)"/>
    <property type="match status" value="1"/>
</dbReference>
<dbReference type="AlphaFoldDB" id="X1FML9"/>
<proteinExistence type="inferred from homology"/>
<gene>
    <name evidence="3" type="ORF">S03H2_12504</name>
</gene>
<evidence type="ECO:0000256" key="2">
    <source>
        <dbReference type="ARBA" id="ARBA00023002"/>
    </source>
</evidence>
<dbReference type="Pfam" id="PF00106">
    <property type="entry name" value="adh_short"/>
    <property type="match status" value="1"/>
</dbReference>
<reference evidence="3" key="1">
    <citation type="journal article" date="2014" name="Front. Microbiol.">
        <title>High frequency of phylogenetically diverse reductive dehalogenase-homologous genes in deep subseafloor sedimentary metagenomes.</title>
        <authorList>
            <person name="Kawai M."/>
            <person name="Futagami T."/>
            <person name="Toyoda A."/>
            <person name="Takaki Y."/>
            <person name="Nishi S."/>
            <person name="Hori S."/>
            <person name="Arai W."/>
            <person name="Tsubouchi T."/>
            <person name="Morono Y."/>
            <person name="Uchiyama I."/>
            <person name="Ito T."/>
            <person name="Fujiyama A."/>
            <person name="Inagaki F."/>
            <person name="Takami H."/>
        </authorList>
    </citation>
    <scope>NUCLEOTIDE SEQUENCE</scope>
    <source>
        <strain evidence="3">Expedition CK06-06</strain>
    </source>
</reference>
<dbReference type="SUPFAM" id="SSF51735">
    <property type="entry name" value="NAD(P)-binding Rossmann-fold domains"/>
    <property type="match status" value="1"/>
</dbReference>
<comment type="similarity">
    <text evidence="1">Belongs to the short-chain dehydrogenases/reductases (SDR) family.</text>
</comment>
<dbReference type="InterPro" id="IPR002347">
    <property type="entry name" value="SDR_fam"/>
</dbReference>